<keyword evidence="2" id="KW-1185">Reference proteome</keyword>
<dbReference type="EMBL" id="ML769418">
    <property type="protein sequence ID" value="KAE9404256.1"/>
    <property type="molecule type" value="Genomic_DNA"/>
</dbReference>
<organism evidence="1 2">
    <name type="scientific">Gymnopus androsaceus JB14</name>
    <dbReference type="NCBI Taxonomy" id="1447944"/>
    <lineage>
        <taxon>Eukaryota</taxon>
        <taxon>Fungi</taxon>
        <taxon>Dikarya</taxon>
        <taxon>Basidiomycota</taxon>
        <taxon>Agaricomycotina</taxon>
        <taxon>Agaricomycetes</taxon>
        <taxon>Agaricomycetidae</taxon>
        <taxon>Agaricales</taxon>
        <taxon>Marasmiineae</taxon>
        <taxon>Omphalotaceae</taxon>
        <taxon>Gymnopus</taxon>
    </lineage>
</organism>
<proteinExistence type="predicted"/>
<evidence type="ECO:0000313" key="1">
    <source>
        <dbReference type="EMBL" id="KAE9404256.1"/>
    </source>
</evidence>
<gene>
    <name evidence="1" type="ORF">BT96DRAFT_1016461</name>
</gene>
<accession>A0A6A4I151</accession>
<protein>
    <submittedName>
        <fullName evidence="1">Uncharacterized protein</fullName>
    </submittedName>
</protein>
<dbReference type="AlphaFoldDB" id="A0A6A4I151"/>
<dbReference type="Gene3D" id="3.60.130.30">
    <property type="match status" value="1"/>
</dbReference>
<evidence type="ECO:0000313" key="2">
    <source>
        <dbReference type="Proteomes" id="UP000799118"/>
    </source>
</evidence>
<name>A0A6A4I151_9AGAR</name>
<dbReference type="OrthoDB" id="3266461at2759"/>
<dbReference type="Proteomes" id="UP000799118">
    <property type="component" value="Unassembled WGS sequence"/>
</dbReference>
<sequence length="650" mass="74732">MSSPARHKVMWLSHSFNLAVMVEIRRSLRNAMNVLANRFPDIKRIKTRAEEVDYWQPKHIQLEALGVLRNFSEVEDLQNTDPDLEALQSRLQESQPDSQIQVNFDSLNEINFTIPLDNHQYQGDMSDLMDQTDGEELDISGRTDSEDNIMDGEESDILEKTDSEDNGVPLARKRKFLRKQQLHKAKAPRAKQLHTAPCFPPQLPEVVYELVEHAKAHFNACTCEFTPYLPEDLHGEPRRKERKHQLRRWQLFRKHSAHANVHFAYSNFHVEKDGRLSKPAWMGKKASADTREFITQAISSPGSKIAKEMLSGITLIPYVAHRAAAICDAAGRMFFYRSPLTSLMLGGFLAEVNEEAKRFVNSIQHPFSEDDMLKNSRGRHWFSIAGHDRNNKEVPQASKFQQKNDKAITKFFQSGSIFHRLTQFGCCILEAEFPAIAERYKESIKYMRENYNIEAKFGLFFNFCLNSPRKGVKRVFCTPHVDWKNVAFGVCMIFIYGHFNHREKCWLVLWEAGIAVELPPGVFILYPSSLFLHFNIDFLSFCTLYGKVLLNKFLDLPIMTTANGEYPTKDNSTPLYFCGHDSHGEDNAWKRADGRGSMVWFNQASMIQTSELGVSTLKLARQLGMKTECDAKAWMEKNVFTKHSIWASLV</sequence>
<reference evidence="1" key="1">
    <citation type="journal article" date="2019" name="Environ. Microbiol.">
        <title>Fungal ecological strategies reflected in gene transcription - a case study of two litter decomposers.</title>
        <authorList>
            <person name="Barbi F."/>
            <person name="Kohler A."/>
            <person name="Barry K."/>
            <person name="Baskaran P."/>
            <person name="Daum C."/>
            <person name="Fauchery L."/>
            <person name="Ihrmark K."/>
            <person name="Kuo A."/>
            <person name="LaButti K."/>
            <person name="Lipzen A."/>
            <person name="Morin E."/>
            <person name="Grigoriev I.V."/>
            <person name="Henrissat B."/>
            <person name="Lindahl B."/>
            <person name="Martin F."/>
        </authorList>
    </citation>
    <scope>NUCLEOTIDE SEQUENCE</scope>
    <source>
        <strain evidence="1">JB14</strain>
    </source>
</reference>